<dbReference type="Gene3D" id="3.40.309.10">
    <property type="entry name" value="Aldehyde Dehydrogenase, Chain A, domain 2"/>
    <property type="match status" value="1"/>
</dbReference>
<dbReference type="InterPro" id="IPR050740">
    <property type="entry name" value="Aldehyde_DH_Superfamily"/>
</dbReference>
<gene>
    <name evidence="3" type="ORF">D0Z07_8816</name>
</gene>
<organism evidence="3 4">
    <name type="scientific">Hyphodiscus hymeniophilus</name>
    <dbReference type="NCBI Taxonomy" id="353542"/>
    <lineage>
        <taxon>Eukaryota</taxon>
        <taxon>Fungi</taxon>
        <taxon>Dikarya</taxon>
        <taxon>Ascomycota</taxon>
        <taxon>Pezizomycotina</taxon>
        <taxon>Leotiomycetes</taxon>
        <taxon>Helotiales</taxon>
        <taxon>Hyphodiscaceae</taxon>
        <taxon>Hyphodiscus</taxon>
    </lineage>
</organism>
<evidence type="ECO:0000256" key="1">
    <source>
        <dbReference type="ARBA" id="ARBA00023002"/>
    </source>
</evidence>
<dbReference type="EMBL" id="VNKQ01000019">
    <property type="protein sequence ID" value="KAG0645408.1"/>
    <property type="molecule type" value="Genomic_DNA"/>
</dbReference>
<dbReference type="InterPro" id="IPR015590">
    <property type="entry name" value="Aldehyde_DH_dom"/>
</dbReference>
<dbReference type="Gene3D" id="3.40.605.10">
    <property type="entry name" value="Aldehyde Dehydrogenase, Chain A, domain 1"/>
    <property type="match status" value="1"/>
</dbReference>
<dbReference type="InterPro" id="IPR016163">
    <property type="entry name" value="Ald_DH_C"/>
</dbReference>
<dbReference type="InterPro" id="IPR016161">
    <property type="entry name" value="Ald_DH/histidinol_DH"/>
</dbReference>
<evidence type="ECO:0000313" key="4">
    <source>
        <dbReference type="Proteomes" id="UP000785200"/>
    </source>
</evidence>
<accession>A0A9P6VDP7</accession>
<evidence type="ECO:0000313" key="3">
    <source>
        <dbReference type="EMBL" id="KAG0645408.1"/>
    </source>
</evidence>
<dbReference type="PANTHER" id="PTHR43353:SF6">
    <property type="entry name" value="CYTOPLASMIC ALDEHYDE DEHYDROGENASE (EUROFUNG)"/>
    <property type="match status" value="1"/>
</dbReference>
<sequence length="503" mass="54313">MPSTIATSTSDEVIPLWINGESVNSKDLKKFPVVSAKNDDQTVHYALSTNVEYAIKACDSAAIAFETWRNTLAVERRDILLRAAEIILERKDAFVKTQMEETSATEFWASTNIKTGVAHIREIASNITSLTGVIPQSRLDYALAFREPIGVTLAIPPWNAPIVLGARALCTPLAAGCAVVLKASELSPKTHHMLVQALFDAGLPKNVVSIVQADREDAPAVTEALISHPAIRKVEFIGSAPIGRIIGAIAGKYLKPVLMELGGKCAVIVLEDADLEDAAFKTIIAAYNHHGQVCFSTDRVYVMRNVADKFIELLKTNASRFPIGGAVSQRLVQGAAAKLKDAEQKGAKFLYGSSEYADKSSAALTPSIITNVTKDMDIFDEESFSPSVAVYIVDDQEEALKLVNASSYGLVGAVHTKDLHRGIDLARRMETGIAHVNGMTAFDECKSRILCFPGFRMNLTFPQATLPLGGAKNSGWGRTNGLWGLDNFSVLKLVTISTKPGLP</sequence>
<evidence type="ECO:0000259" key="2">
    <source>
        <dbReference type="Pfam" id="PF00171"/>
    </source>
</evidence>
<dbReference type="Proteomes" id="UP000785200">
    <property type="component" value="Unassembled WGS sequence"/>
</dbReference>
<dbReference type="SUPFAM" id="SSF53720">
    <property type="entry name" value="ALDH-like"/>
    <property type="match status" value="1"/>
</dbReference>
<comment type="caution">
    <text evidence="3">The sequence shown here is derived from an EMBL/GenBank/DDBJ whole genome shotgun (WGS) entry which is preliminary data.</text>
</comment>
<keyword evidence="4" id="KW-1185">Reference proteome</keyword>
<dbReference type="PANTHER" id="PTHR43353">
    <property type="entry name" value="SUCCINATE-SEMIALDEHYDE DEHYDROGENASE, MITOCHONDRIAL"/>
    <property type="match status" value="1"/>
</dbReference>
<proteinExistence type="predicted"/>
<feature type="domain" description="Aldehyde dehydrogenase" evidence="2">
    <location>
        <begin position="24"/>
        <end position="494"/>
    </location>
</feature>
<dbReference type="OrthoDB" id="310895at2759"/>
<dbReference type="GO" id="GO:0004777">
    <property type="term" value="F:succinate-semialdehyde dehydrogenase (NAD+) activity"/>
    <property type="evidence" value="ECO:0007669"/>
    <property type="project" value="TreeGrafter"/>
</dbReference>
<dbReference type="AlphaFoldDB" id="A0A9P6VDP7"/>
<protein>
    <submittedName>
        <fullName evidence="3">Vanillin dehydrogenase</fullName>
    </submittedName>
</protein>
<dbReference type="InterPro" id="IPR016162">
    <property type="entry name" value="Ald_DH_N"/>
</dbReference>
<reference evidence="3" key="1">
    <citation type="submission" date="2019-07" db="EMBL/GenBank/DDBJ databases">
        <title>Hyphodiscus hymeniophilus genome sequencing and assembly.</title>
        <authorList>
            <person name="Kramer G."/>
            <person name="Nodwell J."/>
        </authorList>
    </citation>
    <scope>NUCLEOTIDE SEQUENCE</scope>
    <source>
        <strain evidence="3">ATCC 34498</strain>
    </source>
</reference>
<dbReference type="Pfam" id="PF00171">
    <property type="entry name" value="Aldedh"/>
    <property type="match status" value="1"/>
</dbReference>
<name>A0A9P6VDP7_9HELO</name>
<keyword evidence="1" id="KW-0560">Oxidoreductase</keyword>
<dbReference type="GO" id="GO:0009450">
    <property type="term" value="P:gamma-aminobutyric acid catabolic process"/>
    <property type="evidence" value="ECO:0007669"/>
    <property type="project" value="TreeGrafter"/>
</dbReference>